<keyword evidence="2" id="KW-0732">Signal</keyword>
<reference evidence="6 7" key="1">
    <citation type="submission" date="2018-06" db="EMBL/GenBank/DDBJ databases">
        <title>Extensive metabolic versatility and redundancy in microbially diverse, dynamic hydrothermal sediments.</title>
        <authorList>
            <person name="Dombrowski N."/>
            <person name="Teske A."/>
            <person name="Baker B.J."/>
        </authorList>
    </citation>
    <scope>NUCLEOTIDE SEQUENCE [LARGE SCALE GENOMIC DNA]</scope>
    <source>
        <strain evidence="6">B36_G15</strain>
    </source>
</reference>
<dbReference type="InterPro" id="IPR050490">
    <property type="entry name" value="Bact_solute-bd_prot1"/>
</dbReference>
<dbReference type="AlphaFoldDB" id="A0A660SG93"/>
<accession>A0A660SG93</accession>
<sequence>MNGQKVVIALLVCTVVASGSEKITFMSTQLVPIAEAEWVRSELLPRFTKETGIDVVFVGAGYGEFADRLVAEYKAGKGTIALAGGLHGDYTPLVRTLTDLSKEFADLQALGDRTFIPAFVELGRLNKIQAYIPWTQGTYLMVVNKMALDYLPEGVDIRALTYDDLLAWAKNIYEATGDKKLGIPAGPRSLLHRFVHGYLYPSFTGYQVIKFDSPEAIKMWRFVKELWQYVNPAVATWDAMDTPLLSGEVWIAWDHGARLKQAIIERPDDFIAIPAPAGPRGRGIITVLAGLAIPKASPNPEAATRLIEFLTRPQTQVIILKGVGFFPVVKEAIGTAPEGPLKVLADGVMAQASSKDLITAFIPSGLGTRSGEFSKIYRDTFVEIVVKRRPIREVLSRQGRLLKRLFQETGAPYPPPDESR</sequence>
<dbReference type="EMBL" id="QNBE01000065">
    <property type="protein sequence ID" value="RKX69804.1"/>
    <property type="molecule type" value="Genomic_DNA"/>
</dbReference>
<dbReference type="SUPFAM" id="SSF53850">
    <property type="entry name" value="Periplasmic binding protein-like II"/>
    <property type="match status" value="1"/>
</dbReference>
<name>A0A660SG93_UNCW3</name>
<comment type="caution">
    <text evidence="6">The sequence shown here is derived from an EMBL/GenBank/DDBJ whole genome shotgun (WGS) entry which is preliminary data.</text>
</comment>
<evidence type="ECO:0000313" key="6">
    <source>
        <dbReference type="EMBL" id="RKX69804.1"/>
    </source>
</evidence>
<keyword evidence="5" id="KW-0449">Lipoprotein</keyword>
<keyword evidence="1" id="KW-1003">Cell membrane</keyword>
<dbReference type="PANTHER" id="PTHR43649:SF33">
    <property type="entry name" value="POLYGALACTURONAN_RHAMNOGALACTURONAN-BINDING PROTEIN YTCQ"/>
    <property type="match status" value="1"/>
</dbReference>
<protein>
    <submittedName>
        <fullName evidence="6">Carbohydrate ABC transporter substrate-binding protein</fullName>
    </submittedName>
</protein>
<gene>
    <name evidence="6" type="ORF">DRP53_07045</name>
</gene>
<evidence type="ECO:0000256" key="4">
    <source>
        <dbReference type="ARBA" id="ARBA00023139"/>
    </source>
</evidence>
<dbReference type="Gene3D" id="3.40.190.10">
    <property type="entry name" value="Periplasmic binding protein-like II"/>
    <property type="match status" value="1"/>
</dbReference>
<dbReference type="Proteomes" id="UP000268469">
    <property type="component" value="Unassembled WGS sequence"/>
</dbReference>
<organism evidence="6 7">
    <name type="scientific">candidate division WOR-3 bacterium</name>
    <dbReference type="NCBI Taxonomy" id="2052148"/>
    <lineage>
        <taxon>Bacteria</taxon>
        <taxon>Bacteria division WOR-3</taxon>
    </lineage>
</organism>
<proteinExistence type="predicted"/>
<evidence type="ECO:0000256" key="3">
    <source>
        <dbReference type="ARBA" id="ARBA00023136"/>
    </source>
</evidence>
<evidence type="ECO:0000256" key="1">
    <source>
        <dbReference type="ARBA" id="ARBA00022475"/>
    </source>
</evidence>
<evidence type="ECO:0000313" key="7">
    <source>
        <dbReference type="Proteomes" id="UP000268469"/>
    </source>
</evidence>
<keyword evidence="3" id="KW-0472">Membrane</keyword>
<dbReference type="Pfam" id="PF01547">
    <property type="entry name" value="SBP_bac_1"/>
    <property type="match status" value="1"/>
</dbReference>
<evidence type="ECO:0000256" key="2">
    <source>
        <dbReference type="ARBA" id="ARBA00022729"/>
    </source>
</evidence>
<dbReference type="InterPro" id="IPR006059">
    <property type="entry name" value="SBP"/>
</dbReference>
<keyword evidence="4" id="KW-0564">Palmitate</keyword>
<dbReference type="PANTHER" id="PTHR43649">
    <property type="entry name" value="ARABINOSE-BINDING PROTEIN-RELATED"/>
    <property type="match status" value="1"/>
</dbReference>
<evidence type="ECO:0000256" key="5">
    <source>
        <dbReference type="ARBA" id="ARBA00023288"/>
    </source>
</evidence>